<proteinExistence type="predicted"/>
<evidence type="ECO:0000256" key="1">
    <source>
        <dbReference type="SAM" id="MobiDB-lite"/>
    </source>
</evidence>
<dbReference type="Proteomes" id="UP001163823">
    <property type="component" value="Chromosome 3"/>
</dbReference>
<name>A0AAD7Q3H6_QUISA</name>
<feature type="compositionally biased region" description="Basic and acidic residues" evidence="1">
    <location>
        <begin position="85"/>
        <end position="96"/>
    </location>
</feature>
<feature type="region of interest" description="Disordered" evidence="1">
    <location>
        <begin position="75"/>
        <end position="98"/>
    </location>
</feature>
<reference evidence="2" key="1">
    <citation type="journal article" date="2023" name="Science">
        <title>Elucidation of the pathway for biosynthesis of saponin adjuvants from the soapbark tree.</title>
        <authorList>
            <person name="Reed J."/>
            <person name="Orme A."/>
            <person name="El-Demerdash A."/>
            <person name="Owen C."/>
            <person name="Martin L.B.B."/>
            <person name="Misra R.C."/>
            <person name="Kikuchi S."/>
            <person name="Rejzek M."/>
            <person name="Martin A.C."/>
            <person name="Harkess A."/>
            <person name="Leebens-Mack J."/>
            <person name="Louveau T."/>
            <person name="Stephenson M.J."/>
            <person name="Osbourn A."/>
        </authorList>
    </citation>
    <scope>NUCLEOTIDE SEQUENCE</scope>
    <source>
        <strain evidence="2">S10</strain>
    </source>
</reference>
<comment type="caution">
    <text evidence="2">The sequence shown here is derived from an EMBL/GenBank/DDBJ whole genome shotgun (WGS) entry which is preliminary data.</text>
</comment>
<dbReference type="EMBL" id="JARAOO010000003">
    <property type="protein sequence ID" value="KAJ7974039.1"/>
    <property type="molecule type" value="Genomic_DNA"/>
</dbReference>
<organism evidence="2 3">
    <name type="scientific">Quillaja saponaria</name>
    <name type="common">Soap bark tree</name>
    <dbReference type="NCBI Taxonomy" id="32244"/>
    <lineage>
        <taxon>Eukaryota</taxon>
        <taxon>Viridiplantae</taxon>
        <taxon>Streptophyta</taxon>
        <taxon>Embryophyta</taxon>
        <taxon>Tracheophyta</taxon>
        <taxon>Spermatophyta</taxon>
        <taxon>Magnoliopsida</taxon>
        <taxon>eudicotyledons</taxon>
        <taxon>Gunneridae</taxon>
        <taxon>Pentapetalae</taxon>
        <taxon>rosids</taxon>
        <taxon>fabids</taxon>
        <taxon>Fabales</taxon>
        <taxon>Quillajaceae</taxon>
        <taxon>Quillaja</taxon>
    </lineage>
</organism>
<dbReference type="AlphaFoldDB" id="A0AAD7Q3H6"/>
<evidence type="ECO:0000313" key="2">
    <source>
        <dbReference type="EMBL" id="KAJ7974039.1"/>
    </source>
</evidence>
<accession>A0AAD7Q3H6</accession>
<gene>
    <name evidence="2" type="ORF">O6P43_004174</name>
</gene>
<keyword evidence="3" id="KW-1185">Reference proteome</keyword>
<dbReference type="KEGG" id="qsa:O6P43_004174"/>
<evidence type="ECO:0000313" key="3">
    <source>
        <dbReference type="Proteomes" id="UP001163823"/>
    </source>
</evidence>
<feature type="region of interest" description="Disordered" evidence="1">
    <location>
        <begin position="335"/>
        <end position="371"/>
    </location>
</feature>
<protein>
    <submittedName>
        <fullName evidence="2">Uncharacterized protein</fullName>
    </submittedName>
</protein>
<feature type="compositionally biased region" description="Polar residues" evidence="1">
    <location>
        <begin position="345"/>
        <end position="362"/>
    </location>
</feature>
<sequence>MTSSAFPESSFIYLGIEVVAMFLQRAISISSYNTDLADVLRETDSIEVDDGFEKTEETPTSLQVTNQFIEKESNSIPWKGGGNEAEGKEKAKEGRVAHSPLQQEDEVLTGKIEGHKGAVEPCNIEILEEATYVSASHGNIHLMLIPHGFDHIHLGLDSLNKKEEASGIQTIAYVKKVIDDLQVGEDCRTPHVEVKMDEVSSQKRIGVCNRDIREINVSGVTMARLAVSDVPVNRNSHVSEVMDIAKGVEGHTHAEPKHHVVKVEELPRGNTSNHDPPMVHVFNKREVVMAEVNGKPTPSMGKVECFQIALQTCCRKFLISFEEVLTVCTQRMRATTMKQTEKETSNANRDGNSSFQQDNEATIGNREAAKL</sequence>